<dbReference type="SMART" id="SM00368">
    <property type="entry name" value="LRR_RI"/>
    <property type="match status" value="7"/>
</dbReference>
<gene>
    <name evidence="4" type="primary">LRRC34</name>
</gene>
<keyword evidence="1" id="KW-0677">Repeat</keyword>
<feature type="region of interest" description="Disordered" evidence="2">
    <location>
        <begin position="1"/>
        <end position="26"/>
    </location>
</feature>
<dbReference type="InterPro" id="IPR001611">
    <property type="entry name" value="Leu-rich_rpt"/>
</dbReference>
<evidence type="ECO:0000256" key="2">
    <source>
        <dbReference type="SAM" id="MobiDB-lite"/>
    </source>
</evidence>
<proteinExistence type="predicted"/>
<dbReference type="AlphaFoldDB" id="A0A384BE90"/>
<evidence type="ECO:0000256" key="1">
    <source>
        <dbReference type="ARBA" id="ARBA00022737"/>
    </source>
</evidence>
<dbReference type="Gene3D" id="3.80.10.10">
    <property type="entry name" value="Ribonuclease Inhibitor"/>
    <property type="match status" value="3"/>
</dbReference>
<dbReference type="PANTHER" id="PTHR24111:SF4">
    <property type="entry name" value="LEUCINE-RICH REPEAT-CONTAINING PROTEIN 34"/>
    <property type="match status" value="1"/>
</dbReference>
<accession>A0A384BE90</accession>
<reference evidence="4" key="1">
    <citation type="submission" date="2025-08" db="UniProtKB">
        <authorList>
            <consortium name="RefSeq"/>
        </authorList>
    </citation>
    <scope>IDENTIFICATION</scope>
</reference>
<dbReference type="SUPFAM" id="SSF52047">
    <property type="entry name" value="RNI-like"/>
    <property type="match status" value="1"/>
</dbReference>
<dbReference type="InterPro" id="IPR052201">
    <property type="entry name" value="LRR-containing_regulator"/>
</dbReference>
<sequence length="423" mass="46834">MQRSPQQAGPESRTPPSAPSTTPTPAWAAADCSAAEPIGGLQEYYYELCMEKSQEIKPFILHILQEVDEEIEKGLVGITLNVAGNCHLMPVERVTGEDFWILCRILKNNPYINGLDVRYNLISDVGVSYAAKLLQKNTTLKHLRMTGNKIENKGGMFFAAMLQINSSLEKLDVGDCDLGMQSVIAFATVLTQNQTIKGLNLNRPILYGEQEESTVHLGHMLKENQCLVELHMCKHDIKNCGMKQLCDALYLNRSLRYLDVSCNKITQDGMVCLANVLKSNTTLEVIDLSFNRIENAGANYLSDALASHNRTLKALSVVSNNIEGEGLVALSQSMKTNPTLSNIYIWGNKFDEATRVAYSDLIHMGRLKSDNTDVEPFVVDGHVYLAEVSNGLKRHYYWTPGYGEACSPSSNAGFTLVPVGQYL</sequence>
<dbReference type="Pfam" id="PF13516">
    <property type="entry name" value="LRR_6"/>
    <property type="match status" value="5"/>
</dbReference>
<dbReference type="InterPro" id="IPR032675">
    <property type="entry name" value="LRR_dom_sf"/>
</dbReference>
<evidence type="ECO:0000313" key="4">
    <source>
        <dbReference type="RefSeq" id="XP_007197599.1"/>
    </source>
</evidence>
<protein>
    <submittedName>
        <fullName evidence="4">Leucine-rich repeat-containing protein 34 isoform X5</fullName>
    </submittedName>
</protein>
<dbReference type="RefSeq" id="XP_007197599.1">
    <property type="nucleotide sequence ID" value="XM_007197537.2"/>
</dbReference>
<organism evidence="3 4">
    <name type="scientific">Balaenoptera acutorostrata</name>
    <name type="common">Common minke whale</name>
    <name type="synonym">Balaena rostrata</name>
    <dbReference type="NCBI Taxonomy" id="9767"/>
    <lineage>
        <taxon>Eukaryota</taxon>
        <taxon>Metazoa</taxon>
        <taxon>Chordata</taxon>
        <taxon>Craniata</taxon>
        <taxon>Vertebrata</taxon>
        <taxon>Euteleostomi</taxon>
        <taxon>Mammalia</taxon>
        <taxon>Eutheria</taxon>
        <taxon>Laurasiatheria</taxon>
        <taxon>Artiodactyla</taxon>
        <taxon>Whippomorpha</taxon>
        <taxon>Cetacea</taxon>
        <taxon>Mysticeti</taxon>
        <taxon>Balaenopteridae</taxon>
        <taxon>Balaenoptera</taxon>
    </lineage>
</organism>
<dbReference type="GeneID" id="103006378"/>
<name>A0A384BE90_BALAC</name>
<dbReference type="PANTHER" id="PTHR24111">
    <property type="entry name" value="LEUCINE-RICH REPEAT-CONTAINING PROTEIN 34"/>
    <property type="match status" value="1"/>
</dbReference>
<evidence type="ECO:0000313" key="3">
    <source>
        <dbReference type="Proteomes" id="UP001652580"/>
    </source>
</evidence>
<dbReference type="Proteomes" id="UP001652580">
    <property type="component" value="Chromosome 4"/>
</dbReference>
<keyword evidence="3" id="KW-1185">Reference proteome</keyword>
<dbReference type="CTD" id="151827"/>